<dbReference type="PANTHER" id="PTHR44203">
    <property type="entry name" value="ETO1-RELATED"/>
    <property type="match status" value="1"/>
</dbReference>
<proteinExistence type="predicted"/>
<dbReference type="GO" id="GO:0010105">
    <property type="term" value="P:negative regulation of ethylene-activated signaling pathway"/>
    <property type="evidence" value="ECO:0007669"/>
    <property type="project" value="InterPro"/>
</dbReference>
<evidence type="ECO:0000313" key="1">
    <source>
        <dbReference type="EMBL" id="KAF9626685.1"/>
    </source>
</evidence>
<gene>
    <name evidence="1" type="ORF">IFM89_038780</name>
</gene>
<keyword evidence="2" id="KW-1185">Reference proteome</keyword>
<accession>A0A835IZL4</accession>
<comment type="caution">
    <text evidence="1">The sequence shown here is derived from an EMBL/GenBank/DDBJ whole genome shotgun (WGS) entry which is preliminary data.</text>
</comment>
<dbReference type="SUPFAM" id="SSF48452">
    <property type="entry name" value="TPR-like"/>
    <property type="match status" value="1"/>
</dbReference>
<protein>
    <submittedName>
        <fullName evidence="1">Uncharacterized protein</fullName>
    </submittedName>
</protein>
<dbReference type="AlphaFoldDB" id="A0A835IZL4"/>
<organism evidence="1 2">
    <name type="scientific">Coptis chinensis</name>
    <dbReference type="NCBI Taxonomy" id="261450"/>
    <lineage>
        <taxon>Eukaryota</taxon>
        <taxon>Viridiplantae</taxon>
        <taxon>Streptophyta</taxon>
        <taxon>Embryophyta</taxon>
        <taxon>Tracheophyta</taxon>
        <taxon>Spermatophyta</taxon>
        <taxon>Magnoliopsida</taxon>
        <taxon>Ranunculales</taxon>
        <taxon>Ranunculaceae</taxon>
        <taxon>Coptidoideae</taxon>
        <taxon>Coptis</taxon>
    </lineage>
</organism>
<dbReference type="OrthoDB" id="1709882at2759"/>
<evidence type="ECO:0000313" key="2">
    <source>
        <dbReference type="Proteomes" id="UP000631114"/>
    </source>
</evidence>
<dbReference type="PANTHER" id="PTHR44203:SF2">
    <property type="entry name" value="ETO1-LIKE PROTEIN 1"/>
    <property type="match status" value="1"/>
</dbReference>
<sequence length="94" mass="10620">MYVLGVVARDYSLSGTLRKERALYCEGEKKCDNLEKAAELDPTLNYMYMYRAACLMRKQSVEAALAEINHVLGTRGLPSYLMRCSGNSYIVSRV</sequence>
<reference evidence="1 2" key="1">
    <citation type="submission" date="2020-10" db="EMBL/GenBank/DDBJ databases">
        <title>The Coptis chinensis genome and diversification of protoberbering-type alkaloids.</title>
        <authorList>
            <person name="Wang B."/>
            <person name="Shu S."/>
            <person name="Song C."/>
            <person name="Liu Y."/>
        </authorList>
    </citation>
    <scope>NUCLEOTIDE SEQUENCE [LARGE SCALE GENOMIC DNA]</scope>
    <source>
        <strain evidence="1">HL-2020</strain>
        <tissue evidence="1">Leaf</tissue>
    </source>
</reference>
<dbReference type="InterPro" id="IPR044631">
    <property type="entry name" value="ETO1-like"/>
</dbReference>
<dbReference type="EMBL" id="JADFTS010000001">
    <property type="protein sequence ID" value="KAF9626685.1"/>
    <property type="molecule type" value="Genomic_DNA"/>
</dbReference>
<dbReference type="InterPro" id="IPR011990">
    <property type="entry name" value="TPR-like_helical_dom_sf"/>
</dbReference>
<name>A0A835IZL4_9MAGN</name>
<dbReference type="Proteomes" id="UP000631114">
    <property type="component" value="Unassembled WGS sequence"/>
</dbReference>